<dbReference type="InterPro" id="IPR011664">
    <property type="entry name" value="Abi_system_AbiD/AbiF-like"/>
</dbReference>
<proteinExistence type="predicted"/>
<evidence type="ECO:0000313" key="2">
    <source>
        <dbReference type="Proteomes" id="UP000266677"/>
    </source>
</evidence>
<keyword evidence="2" id="KW-1185">Reference proteome</keyword>
<sequence>MKPFLSVTEQVNRLRDNGLALREDESVVAEHFLRDHNYYRVSGSFRYFQVNPPAGLNQFRSESSFEKIRTAYEFDRRLAQRLQSGLAEFEIVFRSQLAYLMARSAGPTSYLDEQTYDDKNGARDRLLQDIRNESRRSNERFVQHHSTLGEPMPIWAAVEVMSFGTTSKMYGLVKDAEGVFKPLAARFGISHRASRRIFRAMTVLRNVCAHHGRISNRNHRISLEAPRELQQQPDKTIYKDTPWAWVLTLGHLVDNVRANHDYSESLWDFLEAEPEWLCKGLIYPSEM</sequence>
<dbReference type="Proteomes" id="UP000266677">
    <property type="component" value="Unassembled WGS sequence"/>
</dbReference>
<evidence type="ECO:0000313" key="1">
    <source>
        <dbReference type="EMBL" id="RJO79796.1"/>
    </source>
</evidence>
<dbReference type="EMBL" id="QZFU01000006">
    <property type="protein sequence ID" value="RJO79796.1"/>
    <property type="molecule type" value="Genomic_DNA"/>
</dbReference>
<accession>A0A3A4KTT8</accession>
<reference evidence="1 2" key="1">
    <citation type="submission" date="2018-09" db="EMBL/GenBank/DDBJ databases">
        <title>YIM PH21274 draft genome.</title>
        <authorList>
            <person name="Miao C."/>
        </authorList>
    </citation>
    <scope>NUCLEOTIDE SEQUENCE [LARGE SCALE GENOMIC DNA]</scope>
    <source>
        <strain evidence="1 2">YIM PH 21724</strain>
    </source>
</reference>
<dbReference type="AlphaFoldDB" id="A0A3A4KTT8"/>
<dbReference type="OrthoDB" id="5363652at2"/>
<dbReference type="Pfam" id="PF07751">
    <property type="entry name" value="Abi_2"/>
    <property type="match status" value="1"/>
</dbReference>
<name>A0A3A4KTT8_9NOCA</name>
<protein>
    <submittedName>
        <fullName evidence="1">Abi family protein</fullName>
    </submittedName>
</protein>
<gene>
    <name evidence="1" type="ORF">D5S18_00480</name>
</gene>
<comment type="caution">
    <text evidence="1">The sequence shown here is derived from an EMBL/GenBank/DDBJ whole genome shotgun (WGS) entry which is preliminary data.</text>
</comment>
<organism evidence="1 2">
    <name type="scientific">Nocardia panacis</name>
    <dbReference type="NCBI Taxonomy" id="2340916"/>
    <lineage>
        <taxon>Bacteria</taxon>
        <taxon>Bacillati</taxon>
        <taxon>Actinomycetota</taxon>
        <taxon>Actinomycetes</taxon>
        <taxon>Mycobacteriales</taxon>
        <taxon>Nocardiaceae</taxon>
        <taxon>Nocardia</taxon>
    </lineage>
</organism>
<dbReference type="RefSeq" id="WP_120036807.1">
    <property type="nucleotide sequence ID" value="NZ_QZFU01000006.1"/>
</dbReference>